<gene>
    <name evidence="6" type="ORF">BT96DRAFT_965690</name>
</gene>
<dbReference type="PANTHER" id="PTHR28013">
    <property type="entry name" value="PROTEIN DCV1-RELATED"/>
    <property type="match status" value="1"/>
</dbReference>
<evidence type="ECO:0000256" key="4">
    <source>
        <dbReference type="ARBA" id="ARBA00023136"/>
    </source>
</evidence>
<evidence type="ECO:0000256" key="2">
    <source>
        <dbReference type="ARBA" id="ARBA00022692"/>
    </source>
</evidence>
<evidence type="ECO:0000256" key="3">
    <source>
        <dbReference type="ARBA" id="ARBA00022989"/>
    </source>
</evidence>
<dbReference type="PANTHER" id="PTHR28013:SF3">
    <property type="entry name" value="PROTEIN DCV1-RELATED"/>
    <property type="match status" value="1"/>
</dbReference>
<proteinExistence type="predicted"/>
<dbReference type="InterPro" id="IPR051380">
    <property type="entry name" value="pH-response_reg_palI/RIM9"/>
</dbReference>
<dbReference type="OrthoDB" id="2354757at2759"/>
<feature type="transmembrane region" description="Helical" evidence="5">
    <location>
        <begin position="112"/>
        <end position="131"/>
    </location>
</feature>
<keyword evidence="7" id="KW-1185">Reference proteome</keyword>
<feature type="transmembrane region" description="Helical" evidence="5">
    <location>
        <begin position="6"/>
        <end position="28"/>
    </location>
</feature>
<evidence type="ECO:0000313" key="6">
    <source>
        <dbReference type="EMBL" id="KAE9399300.1"/>
    </source>
</evidence>
<sequence length="183" mass="19451">MFTTIITPSLLFVAFLLLLLVTLSVPIIKTIYLFNLSANVSTVLESASGSVKFGVFGYCTSGIDVGGIISDSVTPAECSKAHLGYTFDSTVASALHLNSNELVNIISKTTTAALVLHPIACALTFVTFLHVKNDTDGDITLNWGNAVWMALGATIALWLAMLGACGGVCAWGSRNRTRRAEKY</sequence>
<dbReference type="InterPro" id="IPR009571">
    <property type="entry name" value="SUR7/Rim9-like_fungi"/>
</dbReference>
<dbReference type="GO" id="GO:0005886">
    <property type="term" value="C:plasma membrane"/>
    <property type="evidence" value="ECO:0007669"/>
    <property type="project" value="InterPro"/>
</dbReference>
<keyword evidence="4 5" id="KW-0472">Membrane</keyword>
<name>A0A6A4HNH5_9AGAR</name>
<dbReference type="EMBL" id="ML769471">
    <property type="protein sequence ID" value="KAE9399300.1"/>
    <property type="molecule type" value="Genomic_DNA"/>
</dbReference>
<protein>
    <recommendedName>
        <fullName evidence="8">Pali-domain-containing protein</fullName>
    </recommendedName>
</protein>
<dbReference type="GO" id="GO:0035838">
    <property type="term" value="C:growing cell tip"/>
    <property type="evidence" value="ECO:0007669"/>
    <property type="project" value="TreeGrafter"/>
</dbReference>
<dbReference type="Proteomes" id="UP000799118">
    <property type="component" value="Unassembled WGS sequence"/>
</dbReference>
<feature type="transmembrane region" description="Helical" evidence="5">
    <location>
        <begin position="146"/>
        <end position="172"/>
    </location>
</feature>
<dbReference type="Pfam" id="PF06687">
    <property type="entry name" value="SUR7"/>
    <property type="match status" value="1"/>
</dbReference>
<dbReference type="GO" id="GO:0032153">
    <property type="term" value="C:cell division site"/>
    <property type="evidence" value="ECO:0007669"/>
    <property type="project" value="TreeGrafter"/>
</dbReference>
<keyword evidence="3 5" id="KW-1133">Transmembrane helix</keyword>
<evidence type="ECO:0000256" key="5">
    <source>
        <dbReference type="SAM" id="Phobius"/>
    </source>
</evidence>
<keyword evidence="2 5" id="KW-0812">Transmembrane</keyword>
<dbReference type="AlphaFoldDB" id="A0A6A4HNH5"/>
<evidence type="ECO:0008006" key="8">
    <source>
        <dbReference type="Google" id="ProtNLM"/>
    </source>
</evidence>
<reference evidence="6" key="1">
    <citation type="journal article" date="2019" name="Environ. Microbiol.">
        <title>Fungal ecological strategies reflected in gene transcription - a case study of two litter decomposers.</title>
        <authorList>
            <person name="Barbi F."/>
            <person name="Kohler A."/>
            <person name="Barry K."/>
            <person name="Baskaran P."/>
            <person name="Daum C."/>
            <person name="Fauchery L."/>
            <person name="Ihrmark K."/>
            <person name="Kuo A."/>
            <person name="LaButti K."/>
            <person name="Lipzen A."/>
            <person name="Morin E."/>
            <person name="Grigoriev I.V."/>
            <person name="Henrissat B."/>
            <person name="Lindahl B."/>
            <person name="Martin F."/>
        </authorList>
    </citation>
    <scope>NUCLEOTIDE SEQUENCE</scope>
    <source>
        <strain evidence="6">JB14</strain>
    </source>
</reference>
<evidence type="ECO:0000256" key="1">
    <source>
        <dbReference type="ARBA" id="ARBA00004141"/>
    </source>
</evidence>
<evidence type="ECO:0000313" key="7">
    <source>
        <dbReference type="Proteomes" id="UP000799118"/>
    </source>
</evidence>
<accession>A0A6A4HNH5</accession>
<comment type="subcellular location">
    <subcellularLocation>
        <location evidence="1">Membrane</location>
        <topology evidence="1">Multi-pass membrane protein</topology>
    </subcellularLocation>
</comment>
<organism evidence="6 7">
    <name type="scientific">Gymnopus androsaceus JB14</name>
    <dbReference type="NCBI Taxonomy" id="1447944"/>
    <lineage>
        <taxon>Eukaryota</taxon>
        <taxon>Fungi</taxon>
        <taxon>Dikarya</taxon>
        <taxon>Basidiomycota</taxon>
        <taxon>Agaricomycotina</taxon>
        <taxon>Agaricomycetes</taxon>
        <taxon>Agaricomycetidae</taxon>
        <taxon>Agaricales</taxon>
        <taxon>Marasmiineae</taxon>
        <taxon>Omphalotaceae</taxon>
        <taxon>Gymnopus</taxon>
    </lineage>
</organism>